<comment type="caution">
    <text evidence="1">The sequence shown here is derived from an EMBL/GenBank/DDBJ whole genome shotgun (WGS) entry which is preliminary data.</text>
</comment>
<name>A0A8J6E2P8_ELECQ</name>
<accession>A0A8J6E2P8</accession>
<organism evidence="1 2">
    <name type="scientific">Eleutherodactylus coqui</name>
    <name type="common">Puerto Rican coqui</name>
    <dbReference type="NCBI Taxonomy" id="57060"/>
    <lineage>
        <taxon>Eukaryota</taxon>
        <taxon>Metazoa</taxon>
        <taxon>Chordata</taxon>
        <taxon>Craniata</taxon>
        <taxon>Vertebrata</taxon>
        <taxon>Euteleostomi</taxon>
        <taxon>Amphibia</taxon>
        <taxon>Batrachia</taxon>
        <taxon>Anura</taxon>
        <taxon>Neobatrachia</taxon>
        <taxon>Hyloidea</taxon>
        <taxon>Eleutherodactylidae</taxon>
        <taxon>Eleutherodactylinae</taxon>
        <taxon>Eleutherodactylus</taxon>
        <taxon>Eleutherodactylus</taxon>
    </lineage>
</organism>
<dbReference type="AlphaFoldDB" id="A0A8J6E2P8"/>
<dbReference type="EMBL" id="WNTK01077851">
    <property type="protein sequence ID" value="KAG9460375.1"/>
    <property type="molecule type" value="Genomic_DNA"/>
</dbReference>
<evidence type="ECO:0000313" key="2">
    <source>
        <dbReference type="Proteomes" id="UP000770717"/>
    </source>
</evidence>
<reference evidence="1" key="1">
    <citation type="thesis" date="2020" institute="ProQuest LLC" country="789 East Eisenhower Parkway, Ann Arbor, MI, USA">
        <title>Comparative Genomics and Chromosome Evolution.</title>
        <authorList>
            <person name="Mudd A.B."/>
        </authorList>
    </citation>
    <scope>NUCLEOTIDE SEQUENCE</scope>
    <source>
        <strain evidence="1">HN-11 Male</strain>
        <tissue evidence="1">Kidney and liver</tissue>
    </source>
</reference>
<dbReference type="Proteomes" id="UP000770717">
    <property type="component" value="Unassembled WGS sequence"/>
</dbReference>
<keyword evidence="2" id="KW-1185">Reference proteome</keyword>
<protein>
    <submittedName>
        <fullName evidence="1">Uncharacterized protein</fullName>
    </submittedName>
</protein>
<sequence length="97" mass="11220">MSCWVMPGLVITWYKTASSIPLHTGLFMLPSTILHGLPRKQQFKSLVERKTSLWSKILNKSFPHVTECRTRGQDTFIYAFRKWANNVNTRHVVTEGV</sequence>
<evidence type="ECO:0000313" key="1">
    <source>
        <dbReference type="EMBL" id="KAG9460375.1"/>
    </source>
</evidence>
<proteinExistence type="predicted"/>
<gene>
    <name evidence="1" type="ORF">GDO78_022265</name>
</gene>